<evidence type="ECO:0000256" key="5">
    <source>
        <dbReference type="SAM" id="SignalP"/>
    </source>
</evidence>
<feature type="active site" description="Nucleophile" evidence="4">
    <location>
        <position position="327"/>
    </location>
</feature>
<keyword evidence="2 4" id="KW-0378">Hydrolase</keyword>
<feature type="domain" description="GH26" evidence="6">
    <location>
        <begin position="101"/>
        <end position="376"/>
    </location>
</feature>
<dbReference type="PROSITE" id="PS50231">
    <property type="entry name" value="RICIN_B_LECTIN"/>
    <property type="match status" value="1"/>
</dbReference>
<dbReference type="AlphaFoldDB" id="A0A840PIU9"/>
<dbReference type="GO" id="GO:0016985">
    <property type="term" value="F:mannan endo-1,4-beta-mannosidase activity"/>
    <property type="evidence" value="ECO:0007669"/>
    <property type="project" value="InterPro"/>
</dbReference>
<dbReference type="InterPro" id="IPR017853">
    <property type="entry name" value="GH"/>
</dbReference>
<dbReference type="SUPFAM" id="SSF51445">
    <property type="entry name" value="(Trans)glycosidases"/>
    <property type="match status" value="1"/>
</dbReference>
<feature type="active site" description="Proton donor" evidence="4">
    <location>
        <position position="234"/>
    </location>
</feature>
<dbReference type="EMBL" id="JACHGN010000016">
    <property type="protein sequence ID" value="MBB5137027.1"/>
    <property type="molecule type" value="Genomic_DNA"/>
</dbReference>
<dbReference type="PANTHER" id="PTHR40079">
    <property type="entry name" value="MANNAN ENDO-1,4-BETA-MANNOSIDASE E-RELATED"/>
    <property type="match status" value="1"/>
</dbReference>
<dbReference type="GO" id="GO:0006080">
    <property type="term" value="P:substituted mannan metabolic process"/>
    <property type="evidence" value="ECO:0007669"/>
    <property type="project" value="InterPro"/>
</dbReference>
<dbReference type="InterPro" id="IPR000772">
    <property type="entry name" value="Ricin_B_lectin"/>
</dbReference>
<evidence type="ECO:0000259" key="6">
    <source>
        <dbReference type="PROSITE" id="PS51764"/>
    </source>
</evidence>
<proteinExistence type="inferred from homology"/>
<keyword evidence="8" id="KW-1185">Reference proteome</keyword>
<evidence type="ECO:0000313" key="7">
    <source>
        <dbReference type="EMBL" id="MBB5137027.1"/>
    </source>
</evidence>
<evidence type="ECO:0000313" key="8">
    <source>
        <dbReference type="Proteomes" id="UP000578449"/>
    </source>
</evidence>
<protein>
    <recommendedName>
        <fullName evidence="6">GH26 domain-containing protein</fullName>
    </recommendedName>
</protein>
<sequence length="382" mass="41773">MPTPHANGTRRRRPPRPAVVLPLLTAMIAMLLTAAASPAAAAQATTLVGAGSNRCLDVTGNTSTPGASLQIWDCNGRPNQRWTTGTGQPGKCEPVDPNATAEARKLLCYLYSQYGKHIISGQQETNGSEGEMTFIHDNTGKYPAIRGMDMCDRPGSITRAADWWNAGGIPLLRWHVGAPATGYCNYGGTASITNTLTPGTAEHTSYISELDQAAAALLELQSKRVAVIWAPYHEAGGTWFWWSKEGAEQYKRLYKFQFDYFTKTKGVHNLVWMMPFNGEPQASFYPGKEYVDIGGADTYVNDRGPLTSLFNATQDIVGFTIPIALHENGAIPDPAQLKSTGTRWVLFNTWNSTWITGQDPGYLNTVYNSGYVITRDEVPNLK</sequence>
<dbReference type="Gene3D" id="3.20.20.80">
    <property type="entry name" value="Glycosidases"/>
    <property type="match status" value="1"/>
</dbReference>
<evidence type="ECO:0000256" key="2">
    <source>
        <dbReference type="ARBA" id="ARBA00022801"/>
    </source>
</evidence>
<comment type="similarity">
    <text evidence="1 4">Belongs to the glycosyl hydrolase 26 family.</text>
</comment>
<feature type="signal peptide" evidence="5">
    <location>
        <begin position="1"/>
        <end position="41"/>
    </location>
</feature>
<dbReference type="InterPro" id="IPR000805">
    <property type="entry name" value="Glyco_hydro_26"/>
</dbReference>
<dbReference type="Pfam" id="PF02156">
    <property type="entry name" value="Glyco_hydro_26"/>
    <property type="match status" value="1"/>
</dbReference>
<keyword evidence="3 4" id="KW-0326">Glycosidase</keyword>
<dbReference type="PANTHER" id="PTHR40079:SF4">
    <property type="entry name" value="GH26 DOMAIN-CONTAINING PROTEIN-RELATED"/>
    <property type="match status" value="1"/>
</dbReference>
<feature type="chain" id="PRO_5032633806" description="GH26 domain-containing protein" evidence="5">
    <location>
        <begin position="42"/>
        <end position="382"/>
    </location>
</feature>
<evidence type="ECO:0000256" key="4">
    <source>
        <dbReference type="PROSITE-ProRule" id="PRU01100"/>
    </source>
</evidence>
<dbReference type="Gene3D" id="2.80.10.50">
    <property type="match status" value="1"/>
</dbReference>
<dbReference type="RefSeq" id="WP_221337061.1">
    <property type="nucleotide sequence ID" value="NZ_BAABIX010000021.1"/>
</dbReference>
<gene>
    <name evidence="7" type="ORF">HNP84_006779</name>
</gene>
<dbReference type="Pfam" id="PF14200">
    <property type="entry name" value="RicinB_lectin_2"/>
    <property type="match status" value="1"/>
</dbReference>
<dbReference type="SUPFAM" id="SSF50370">
    <property type="entry name" value="Ricin B-like lectins"/>
    <property type="match status" value="1"/>
</dbReference>
<accession>A0A840PIU9</accession>
<comment type="caution">
    <text evidence="7">The sequence shown here is derived from an EMBL/GenBank/DDBJ whole genome shotgun (WGS) entry which is preliminary data.</text>
</comment>
<evidence type="ECO:0000256" key="1">
    <source>
        <dbReference type="ARBA" id="ARBA00007754"/>
    </source>
</evidence>
<dbReference type="Proteomes" id="UP000578449">
    <property type="component" value="Unassembled WGS sequence"/>
</dbReference>
<name>A0A840PIU9_9ACTN</name>
<dbReference type="InterPro" id="IPR035992">
    <property type="entry name" value="Ricin_B-like_lectins"/>
</dbReference>
<dbReference type="PROSITE" id="PS51764">
    <property type="entry name" value="GH26"/>
    <property type="match status" value="1"/>
</dbReference>
<organism evidence="7 8">
    <name type="scientific">Thermocatellispora tengchongensis</name>
    <dbReference type="NCBI Taxonomy" id="1073253"/>
    <lineage>
        <taxon>Bacteria</taxon>
        <taxon>Bacillati</taxon>
        <taxon>Actinomycetota</taxon>
        <taxon>Actinomycetes</taxon>
        <taxon>Streptosporangiales</taxon>
        <taxon>Streptosporangiaceae</taxon>
        <taxon>Thermocatellispora</taxon>
    </lineage>
</organism>
<dbReference type="PRINTS" id="PR00739">
    <property type="entry name" value="GLHYDRLASE26"/>
</dbReference>
<evidence type="ECO:0000256" key="3">
    <source>
        <dbReference type="ARBA" id="ARBA00023295"/>
    </source>
</evidence>
<dbReference type="InterPro" id="IPR022790">
    <property type="entry name" value="GH26_dom"/>
</dbReference>
<reference evidence="7 8" key="1">
    <citation type="submission" date="2020-08" db="EMBL/GenBank/DDBJ databases">
        <title>Genomic Encyclopedia of Type Strains, Phase IV (KMG-IV): sequencing the most valuable type-strain genomes for metagenomic binning, comparative biology and taxonomic classification.</title>
        <authorList>
            <person name="Goeker M."/>
        </authorList>
    </citation>
    <scope>NUCLEOTIDE SEQUENCE [LARGE SCALE GENOMIC DNA]</scope>
    <source>
        <strain evidence="7 8">DSM 45615</strain>
    </source>
</reference>
<keyword evidence="5" id="KW-0732">Signal</keyword>